<evidence type="ECO:0000256" key="14">
    <source>
        <dbReference type="SAM" id="Phobius"/>
    </source>
</evidence>
<keyword evidence="11 14" id="KW-1133">Transmembrane helix</keyword>
<comment type="similarity">
    <text evidence="3">In the C-terminal section; belongs to the peptidase M41 family.</text>
</comment>
<keyword evidence="12" id="KW-0482">Metalloprotease</keyword>
<proteinExistence type="inferred from homology"/>
<evidence type="ECO:0000256" key="5">
    <source>
        <dbReference type="ARBA" id="ARBA00022692"/>
    </source>
</evidence>
<dbReference type="FunFam" id="3.40.50.300:FF:000001">
    <property type="entry name" value="ATP-dependent zinc metalloprotease FtsH"/>
    <property type="match status" value="1"/>
</dbReference>
<dbReference type="Pfam" id="PF01434">
    <property type="entry name" value="Peptidase_M41"/>
    <property type="match status" value="1"/>
</dbReference>
<dbReference type="EMBL" id="UOGF01000055">
    <property type="protein sequence ID" value="VAX29723.1"/>
    <property type="molecule type" value="Genomic_DNA"/>
</dbReference>
<evidence type="ECO:0000256" key="11">
    <source>
        <dbReference type="ARBA" id="ARBA00022989"/>
    </source>
</evidence>
<dbReference type="HAMAP" id="MF_01458">
    <property type="entry name" value="FtsH"/>
    <property type="match status" value="1"/>
</dbReference>
<dbReference type="SUPFAM" id="SSF52540">
    <property type="entry name" value="P-loop containing nucleoside triphosphate hydrolases"/>
    <property type="match status" value="1"/>
</dbReference>
<gene>
    <name evidence="16" type="ORF">MNBD_NITROSPIRAE01-500</name>
</gene>
<evidence type="ECO:0000256" key="12">
    <source>
        <dbReference type="ARBA" id="ARBA00023049"/>
    </source>
</evidence>
<evidence type="ECO:0000256" key="8">
    <source>
        <dbReference type="ARBA" id="ARBA00022801"/>
    </source>
</evidence>
<organism evidence="16">
    <name type="scientific">hydrothermal vent metagenome</name>
    <dbReference type="NCBI Taxonomy" id="652676"/>
    <lineage>
        <taxon>unclassified sequences</taxon>
        <taxon>metagenomes</taxon>
        <taxon>ecological metagenomes</taxon>
    </lineage>
</organism>
<feature type="transmembrane region" description="Helical" evidence="14">
    <location>
        <begin position="9"/>
        <end position="29"/>
    </location>
</feature>
<evidence type="ECO:0000256" key="7">
    <source>
        <dbReference type="ARBA" id="ARBA00022741"/>
    </source>
</evidence>
<dbReference type="GO" id="GO:0006508">
    <property type="term" value="P:proteolysis"/>
    <property type="evidence" value="ECO:0007669"/>
    <property type="project" value="UniProtKB-KW"/>
</dbReference>
<feature type="domain" description="AAA+ ATPase" evidence="15">
    <location>
        <begin position="209"/>
        <end position="348"/>
    </location>
</feature>
<dbReference type="Pfam" id="PF17862">
    <property type="entry name" value="AAA_lid_3"/>
    <property type="match status" value="1"/>
</dbReference>
<sequence length="624" mass="69449">MEKNQQQFSLWYFIIAFFVLTVFQSLFFAPHVENLTYSDFKSLLRTAQIEEVTLGTQRISGSVSIKGLEKVLPPEKIKRLEKNLEKTNEGNPVHRFTTIRVDDPTLIQDLEKFNVRFAGQVESTWLSTLLSWVLPAIVFVGIWSIFMRRMGGASGVMEIGKNKAKVYVEKETGVTFDDVAGIDEAREELMEIVSFLKTPERYRRLGGNIPKGVLLVGAPGTGKTLLAKAVAGEAAVPFFSMSGSDFVEMFVGVGAARVRDLFARAQEKAPCIIFIDELDAMGKARSMSPMGGNDEREQTLNQLLVQMDGFDTNKGVIILAATNRPEILDPALLRPGRFDRNVAIDRPDVKGREKILKVHTKGVTLSKDLDLTAIAAKTPGFVGADLANLINEAALLASRKEKDAVEMADFDAAIDRIIGGLEKKNRVINPQEKETVAYHEAGHALIAMFRKHADPVAKISIIPRGIAALGYTQQLPTEDRYLLKKTELLDRLDVLLGGRVAEEIIYNDISTGAQNDLQRATDLSRHMITQYGMSEQLGLVTFESPRSPSGFEMMSHSQKEYSEKTAQTIDEEIHVLLSQSHERVTKTLNKKKAVLEALKARLIEKEVVERLELEALIKEYDTAV</sequence>
<protein>
    <submittedName>
        <fullName evidence="16">Cell division protein FtsH</fullName>
    </submittedName>
</protein>
<evidence type="ECO:0000256" key="13">
    <source>
        <dbReference type="ARBA" id="ARBA00023136"/>
    </source>
</evidence>
<dbReference type="GO" id="GO:0016020">
    <property type="term" value="C:membrane"/>
    <property type="evidence" value="ECO:0007669"/>
    <property type="project" value="UniProtKB-SubCell"/>
</dbReference>
<dbReference type="InterPro" id="IPR003593">
    <property type="entry name" value="AAA+_ATPase"/>
</dbReference>
<dbReference type="PROSITE" id="PS00674">
    <property type="entry name" value="AAA"/>
    <property type="match status" value="1"/>
</dbReference>
<dbReference type="PANTHER" id="PTHR43655:SF2">
    <property type="entry name" value="AFG3 LIKE MATRIX AAA PEPTIDASE SUBUNIT 2, ISOFORM A"/>
    <property type="match status" value="1"/>
</dbReference>
<dbReference type="Gene3D" id="3.40.50.300">
    <property type="entry name" value="P-loop containing nucleotide triphosphate hydrolases"/>
    <property type="match status" value="1"/>
</dbReference>
<dbReference type="InterPro" id="IPR041569">
    <property type="entry name" value="AAA_lid_3"/>
</dbReference>
<dbReference type="InterPro" id="IPR011546">
    <property type="entry name" value="Pept_M41_FtsH_extracell"/>
</dbReference>
<dbReference type="InterPro" id="IPR050928">
    <property type="entry name" value="ATP-dep_Zn_Metalloprotease"/>
</dbReference>
<name>A0A3B1CZ03_9ZZZZ</name>
<dbReference type="NCBIfam" id="TIGR01241">
    <property type="entry name" value="FtsH_fam"/>
    <property type="match status" value="1"/>
</dbReference>
<dbReference type="CDD" id="cd19501">
    <property type="entry name" value="RecA-like_FtsH"/>
    <property type="match status" value="1"/>
</dbReference>
<dbReference type="Gene3D" id="1.10.8.60">
    <property type="match status" value="1"/>
</dbReference>
<keyword evidence="9" id="KW-0862">Zinc</keyword>
<dbReference type="GO" id="GO:0004176">
    <property type="term" value="F:ATP-dependent peptidase activity"/>
    <property type="evidence" value="ECO:0007669"/>
    <property type="project" value="InterPro"/>
</dbReference>
<keyword evidence="7" id="KW-0547">Nucleotide-binding</keyword>
<dbReference type="AlphaFoldDB" id="A0A3B1CZ03"/>
<dbReference type="GO" id="GO:0005524">
    <property type="term" value="F:ATP binding"/>
    <property type="evidence" value="ECO:0007669"/>
    <property type="project" value="UniProtKB-KW"/>
</dbReference>
<keyword evidence="10" id="KW-0067">ATP-binding</keyword>
<comment type="cofactor">
    <cofactor evidence="1">
        <name>Zn(2+)</name>
        <dbReference type="ChEBI" id="CHEBI:29105"/>
    </cofactor>
</comment>
<dbReference type="GO" id="GO:0051301">
    <property type="term" value="P:cell division"/>
    <property type="evidence" value="ECO:0007669"/>
    <property type="project" value="UniProtKB-KW"/>
</dbReference>
<evidence type="ECO:0000259" key="15">
    <source>
        <dbReference type="SMART" id="SM00382"/>
    </source>
</evidence>
<keyword evidence="5 14" id="KW-0812">Transmembrane</keyword>
<feature type="transmembrane region" description="Helical" evidence="14">
    <location>
        <begin position="129"/>
        <end position="147"/>
    </location>
</feature>
<evidence type="ECO:0000313" key="16">
    <source>
        <dbReference type="EMBL" id="VAX29723.1"/>
    </source>
</evidence>
<keyword evidence="8" id="KW-0378">Hydrolase</keyword>
<dbReference type="InterPro" id="IPR000642">
    <property type="entry name" value="Peptidase_M41"/>
</dbReference>
<keyword evidence="16" id="KW-0131">Cell cycle</keyword>
<comment type="subcellular location">
    <subcellularLocation>
        <location evidence="2">Membrane</location>
    </subcellularLocation>
</comment>
<dbReference type="Pfam" id="PF00004">
    <property type="entry name" value="AAA"/>
    <property type="match status" value="1"/>
</dbReference>
<accession>A0A3B1CZ03</accession>
<dbReference type="Pfam" id="PF06480">
    <property type="entry name" value="FtsH_ext"/>
    <property type="match status" value="1"/>
</dbReference>
<evidence type="ECO:0000256" key="6">
    <source>
        <dbReference type="ARBA" id="ARBA00022723"/>
    </source>
</evidence>
<evidence type="ECO:0000256" key="10">
    <source>
        <dbReference type="ARBA" id="ARBA00022840"/>
    </source>
</evidence>
<keyword evidence="16" id="KW-0132">Cell division</keyword>
<evidence type="ECO:0000256" key="4">
    <source>
        <dbReference type="ARBA" id="ARBA00022670"/>
    </source>
</evidence>
<dbReference type="GO" id="GO:0016887">
    <property type="term" value="F:ATP hydrolysis activity"/>
    <property type="evidence" value="ECO:0007669"/>
    <property type="project" value="InterPro"/>
</dbReference>
<dbReference type="FunFam" id="1.10.8.60:FF:000001">
    <property type="entry name" value="ATP-dependent zinc metalloprotease FtsH"/>
    <property type="match status" value="1"/>
</dbReference>
<dbReference type="Gene3D" id="3.30.720.210">
    <property type="match status" value="1"/>
</dbReference>
<dbReference type="InterPro" id="IPR027417">
    <property type="entry name" value="P-loop_NTPase"/>
</dbReference>
<keyword evidence="4" id="KW-0645">Protease</keyword>
<keyword evidence="13 14" id="KW-0472">Membrane</keyword>
<evidence type="ECO:0000256" key="2">
    <source>
        <dbReference type="ARBA" id="ARBA00004370"/>
    </source>
</evidence>
<dbReference type="Gene3D" id="1.20.58.760">
    <property type="entry name" value="Peptidase M41"/>
    <property type="match status" value="1"/>
</dbReference>
<keyword evidence="6" id="KW-0479">Metal-binding</keyword>
<reference evidence="16" key="1">
    <citation type="submission" date="2018-06" db="EMBL/GenBank/DDBJ databases">
        <authorList>
            <person name="Zhirakovskaya E."/>
        </authorList>
    </citation>
    <scope>NUCLEOTIDE SEQUENCE</scope>
</reference>
<dbReference type="GO" id="GO:0004222">
    <property type="term" value="F:metalloendopeptidase activity"/>
    <property type="evidence" value="ECO:0007669"/>
    <property type="project" value="InterPro"/>
</dbReference>
<dbReference type="PANTHER" id="PTHR43655">
    <property type="entry name" value="ATP-DEPENDENT PROTEASE"/>
    <property type="match status" value="1"/>
</dbReference>
<dbReference type="SMART" id="SM00382">
    <property type="entry name" value="AAA"/>
    <property type="match status" value="1"/>
</dbReference>
<dbReference type="InterPro" id="IPR003960">
    <property type="entry name" value="ATPase_AAA_CS"/>
</dbReference>
<evidence type="ECO:0000256" key="3">
    <source>
        <dbReference type="ARBA" id="ARBA00010044"/>
    </source>
</evidence>
<dbReference type="InterPro" id="IPR005936">
    <property type="entry name" value="FtsH"/>
</dbReference>
<evidence type="ECO:0000256" key="9">
    <source>
        <dbReference type="ARBA" id="ARBA00022833"/>
    </source>
</evidence>
<dbReference type="GO" id="GO:0008270">
    <property type="term" value="F:zinc ion binding"/>
    <property type="evidence" value="ECO:0007669"/>
    <property type="project" value="InterPro"/>
</dbReference>
<dbReference type="SUPFAM" id="SSF140990">
    <property type="entry name" value="FtsH protease domain-like"/>
    <property type="match status" value="1"/>
</dbReference>
<dbReference type="InterPro" id="IPR003959">
    <property type="entry name" value="ATPase_AAA_core"/>
</dbReference>
<dbReference type="InterPro" id="IPR037219">
    <property type="entry name" value="Peptidase_M41-like"/>
</dbReference>
<dbReference type="FunFam" id="1.20.58.760:FF:000001">
    <property type="entry name" value="ATP-dependent zinc metalloprotease FtsH"/>
    <property type="match status" value="1"/>
</dbReference>
<evidence type="ECO:0000256" key="1">
    <source>
        <dbReference type="ARBA" id="ARBA00001947"/>
    </source>
</evidence>